<keyword evidence="3" id="KW-1185">Reference proteome</keyword>
<sequence length="270" mass="31068">MDVVGVRFKEIGKIYYFSSNNKKFLYKQKVVVETDNGLDIGEVILTNFEIDEKKFDKKLNEVIRVADDADLDKHCSNEIDAKDAIEICQKAADSYELNMKVVDSAYNFDRSKITFYFTANKRVDFRDLVKDLATTFKSRIELRQIGVRDHAKLIKSHGSCGQECCCSRYLNDFAPLSIKYAKDQNISLDPNKISGLCGRLMCCLSYEEDSYTKMKKVMPKYGQRVKTCDGDGVVISSDYVKEECKVRVYIAEDEQNEDKIYKLKDINIDN</sequence>
<dbReference type="RefSeq" id="WP_117522210.1">
    <property type="nucleotide sequence ID" value="NZ_AP031484.1"/>
</dbReference>
<comment type="caution">
    <text evidence="2">The sequence shown here is derived from an EMBL/GenBank/DDBJ whole genome shotgun (WGS) entry which is preliminary data.</text>
</comment>
<dbReference type="AlphaFoldDB" id="A0A3E2TFP0"/>
<dbReference type="EMBL" id="QVEU01000009">
    <property type="protein sequence ID" value="RGB74714.1"/>
    <property type="molecule type" value="Genomic_DNA"/>
</dbReference>
<reference evidence="2 3" key="1">
    <citation type="submission" date="2018-08" db="EMBL/GenBank/DDBJ databases">
        <title>A genome reference for cultivated species of the human gut microbiota.</title>
        <authorList>
            <person name="Zou Y."/>
            <person name="Xue W."/>
            <person name="Luo G."/>
        </authorList>
    </citation>
    <scope>NUCLEOTIDE SEQUENCE [LARGE SCALE GENOMIC DNA]</scope>
    <source>
        <strain evidence="2 3">OF01-3</strain>
    </source>
</reference>
<dbReference type="GO" id="GO:0005737">
    <property type="term" value="C:cytoplasm"/>
    <property type="evidence" value="ECO:0007669"/>
    <property type="project" value="TreeGrafter"/>
</dbReference>
<dbReference type="Pfam" id="PF04468">
    <property type="entry name" value="PSP1"/>
    <property type="match status" value="1"/>
</dbReference>
<evidence type="ECO:0000259" key="1">
    <source>
        <dbReference type="PROSITE" id="PS51411"/>
    </source>
</evidence>
<dbReference type="Proteomes" id="UP000261011">
    <property type="component" value="Unassembled WGS sequence"/>
</dbReference>
<dbReference type="InterPro" id="IPR007557">
    <property type="entry name" value="PSP1_C"/>
</dbReference>
<dbReference type="InterPro" id="IPR047767">
    <property type="entry name" value="PSP1-like"/>
</dbReference>
<dbReference type="PANTHER" id="PTHR43830">
    <property type="entry name" value="PROTEIN PSP1"/>
    <property type="match status" value="1"/>
</dbReference>
<protein>
    <submittedName>
        <fullName evidence="2">Stage 0 sporulation protein</fullName>
    </submittedName>
</protein>
<name>A0A3E2TFP0_9FIRM</name>
<dbReference type="PANTHER" id="PTHR43830:SF3">
    <property type="entry name" value="PROTEIN PSP1"/>
    <property type="match status" value="1"/>
</dbReference>
<dbReference type="OrthoDB" id="9779344at2"/>
<dbReference type="NCBIfam" id="NF041131">
    <property type="entry name" value="RicT_YaaT_fam"/>
    <property type="match status" value="1"/>
</dbReference>
<evidence type="ECO:0000313" key="2">
    <source>
        <dbReference type="EMBL" id="RGB74714.1"/>
    </source>
</evidence>
<feature type="domain" description="PSP1 C-terminal" evidence="1">
    <location>
        <begin position="60"/>
        <end position="145"/>
    </location>
</feature>
<dbReference type="PROSITE" id="PS51411">
    <property type="entry name" value="PSP1_C"/>
    <property type="match status" value="1"/>
</dbReference>
<accession>A0A3E2TFP0</accession>
<gene>
    <name evidence="2" type="ORF">DXA39_08085</name>
</gene>
<proteinExistence type="predicted"/>
<organism evidence="2 3">
    <name type="scientific">Anaerococcus nagyae</name>
    <dbReference type="NCBI Taxonomy" id="1755241"/>
    <lineage>
        <taxon>Bacteria</taxon>
        <taxon>Bacillati</taxon>
        <taxon>Bacillota</taxon>
        <taxon>Tissierellia</taxon>
        <taxon>Tissierellales</taxon>
        <taxon>Peptoniphilaceae</taxon>
        <taxon>Anaerococcus</taxon>
    </lineage>
</organism>
<evidence type="ECO:0000313" key="3">
    <source>
        <dbReference type="Proteomes" id="UP000261011"/>
    </source>
</evidence>